<evidence type="ECO:0000313" key="3">
    <source>
        <dbReference type="EMBL" id="NLQ16881.1"/>
    </source>
</evidence>
<dbReference type="Pfam" id="PF02321">
    <property type="entry name" value="OEP"/>
    <property type="match status" value="2"/>
</dbReference>
<keyword evidence="4" id="KW-1185">Reference proteome</keyword>
<name>A0A847R085_9GAMM</name>
<dbReference type="AlphaFoldDB" id="A0A847R085"/>
<dbReference type="SUPFAM" id="SSF56954">
    <property type="entry name" value="Outer membrane efflux proteins (OEP)"/>
    <property type="match status" value="1"/>
</dbReference>
<keyword evidence="2" id="KW-0732">Signal</keyword>
<dbReference type="EMBL" id="JABAEK010000003">
    <property type="protein sequence ID" value="NLQ16881.1"/>
    <property type="molecule type" value="Genomic_DNA"/>
</dbReference>
<dbReference type="PANTHER" id="PTHR30203:SF33">
    <property type="entry name" value="BLR4455 PROTEIN"/>
    <property type="match status" value="1"/>
</dbReference>
<gene>
    <name evidence="3" type="ORF">HGG82_04505</name>
</gene>
<dbReference type="GO" id="GO:0015562">
    <property type="term" value="F:efflux transmembrane transporter activity"/>
    <property type="evidence" value="ECO:0007669"/>
    <property type="project" value="InterPro"/>
</dbReference>
<dbReference type="RefSeq" id="WP_168823227.1">
    <property type="nucleotide sequence ID" value="NZ_CP073013.1"/>
</dbReference>
<accession>A0A847R085</accession>
<reference evidence="3 4" key="1">
    <citation type="submission" date="2020-04" db="EMBL/GenBank/DDBJ databases">
        <title>Marinomonas sp. M1K-6 isolated from the deep seawater of the Mariana Trench.</title>
        <authorList>
            <person name="Li Y."/>
        </authorList>
    </citation>
    <scope>NUCLEOTIDE SEQUENCE [LARGE SCALE GENOMIC DNA]</scope>
    <source>
        <strain evidence="3 4">M1K-6</strain>
    </source>
</reference>
<dbReference type="InterPro" id="IPR010131">
    <property type="entry name" value="MdtP/NodT-like"/>
</dbReference>
<evidence type="ECO:0000256" key="2">
    <source>
        <dbReference type="SAM" id="SignalP"/>
    </source>
</evidence>
<dbReference type="InterPro" id="IPR003423">
    <property type="entry name" value="OMP_efflux"/>
</dbReference>
<evidence type="ECO:0000313" key="4">
    <source>
        <dbReference type="Proteomes" id="UP000586067"/>
    </source>
</evidence>
<dbReference type="PANTHER" id="PTHR30203">
    <property type="entry name" value="OUTER MEMBRANE CATION EFFLUX PROTEIN"/>
    <property type="match status" value="1"/>
</dbReference>
<evidence type="ECO:0000256" key="1">
    <source>
        <dbReference type="ARBA" id="ARBA00007613"/>
    </source>
</evidence>
<feature type="chain" id="PRO_5032800648" evidence="2">
    <location>
        <begin position="21"/>
        <end position="459"/>
    </location>
</feature>
<dbReference type="PROSITE" id="PS51257">
    <property type="entry name" value="PROKAR_LIPOPROTEIN"/>
    <property type="match status" value="1"/>
</dbReference>
<protein>
    <submittedName>
        <fullName evidence="3">TolC family protein</fullName>
    </submittedName>
</protein>
<dbReference type="Gene3D" id="1.20.1600.10">
    <property type="entry name" value="Outer membrane efflux proteins (OEP)"/>
    <property type="match status" value="1"/>
</dbReference>
<comment type="caution">
    <text evidence="3">The sequence shown here is derived from an EMBL/GenBank/DDBJ whole genome shotgun (WGS) entry which is preliminary data.</text>
</comment>
<proteinExistence type="inferred from homology"/>
<comment type="similarity">
    <text evidence="1">Belongs to the outer membrane factor (OMF) (TC 1.B.17) family.</text>
</comment>
<organism evidence="3 4">
    <name type="scientific">Marinomonas profundi</name>
    <dbReference type="NCBI Taxonomy" id="2726122"/>
    <lineage>
        <taxon>Bacteria</taxon>
        <taxon>Pseudomonadati</taxon>
        <taxon>Pseudomonadota</taxon>
        <taxon>Gammaproteobacteria</taxon>
        <taxon>Oceanospirillales</taxon>
        <taxon>Oceanospirillaceae</taxon>
        <taxon>Marinomonas</taxon>
    </lineage>
</organism>
<dbReference type="Proteomes" id="UP000586067">
    <property type="component" value="Unassembled WGS sequence"/>
</dbReference>
<sequence length="459" mass="50798">MITRSFLNIIGLLCLSMTLAACGTTQKRENYANLAQDDLDAVSESNASQWQVMDQVAPASFLTDLIQDPQLEDLIQHALQANPSLQKTQLTLQASLWRLNSQRGDSLPSVEAGFSANKSEGSNTRYKADIGISWEADLWQKLAQAEQASAKTLASDEALFQASRDTLVANVIKSWLAITAKQHAIAIEQKRLALLEANEKLILKRFKNGLGNLEELDESRTSASQSKADLAEYQENLAIEIRNLQLYLGRTDPMRFTANANYPEVSLSFADLPKQNLQRRPDLKAAYLAIEAADLNTSVAYKDMLPSISLSATLSDTAESPRAALFGSPIWSLLAQITQPLYKGGQLKAAAEIAKLQTAQAYQDYRDTLLTAVNEVENTLGQERVLSQQVRHIRDAMASSQKNLNQYEKKYRTGLIELNDLINVQETTFDLEAQLDNLIYQHLSNRVDLGLALGLGVKP</sequence>
<dbReference type="Gene3D" id="2.20.200.10">
    <property type="entry name" value="Outer membrane efflux proteins (OEP)"/>
    <property type="match status" value="1"/>
</dbReference>
<feature type="signal peptide" evidence="2">
    <location>
        <begin position="1"/>
        <end position="20"/>
    </location>
</feature>